<reference evidence="7" key="1">
    <citation type="submission" date="2023-01" db="EMBL/GenBank/DDBJ databases">
        <title>Metagenome sequencing of chrysophaentin producing Chrysophaeum taylorii.</title>
        <authorList>
            <person name="Davison J."/>
            <person name="Bewley C."/>
        </authorList>
    </citation>
    <scope>NUCLEOTIDE SEQUENCE</scope>
    <source>
        <strain evidence="7">NIES-1699</strain>
    </source>
</reference>
<dbReference type="EC" id="2.8.2.20" evidence="2"/>
<gene>
    <name evidence="7" type="ORF">CTAYLR_000652</name>
</gene>
<keyword evidence="8" id="KW-1185">Reference proteome</keyword>
<evidence type="ECO:0000256" key="6">
    <source>
        <dbReference type="SAM" id="MobiDB-lite"/>
    </source>
</evidence>
<evidence type="ECO:0000256" key="1">
    <source>
        <dbReference type="ARBA" id="ARBA00009988"/>
    </source>
</evidence>
<dbReference type="InterPro" id="IPR027417">
    <property type="entry name" value="P-loop_NTPase"/>
</dbReference>
<dbReference type="GO" id="GO:0008476">
    <property type="term" value="F:protein-tyrosine sulfotransferase activity"/>
    <property type="evidence" value="ECO:0007669"/>
    <property type="project" value="UniProtKB-EC"/>
</dbReference>
<dbReference type="AlphaFoldDB" id="A0AAD7U8R0"/>
<dbReference type="SMART" id="SM00028">
    <property type="entry name" value="TPR"/>
    <property type="match status" value="3"/>
</dbReference>
<dbReference type="PANTHER" id="PTHR12788">
    <property type="entry name" value="PROTEIN-TYROSINE SULFOTRANSFERASE 2"/>
    <property type="match status" value="1"/>
</dbReference>
<comment type="catalytic activity">
    <reaction evidence="4">
        <text>L-tyrosyl-[protein] + 3'-phosphoadenylyl sulfate = O-sulfo-L-tyrosine-[protein] + adenosine 3',5'-bisphosphate + H(+)</text>
        <dbReference type="Rhea" id="RHEA:16801"/>
        <dbReference type="Rhea" id="RHEA-COMP:10136"/>
        <dbReference type="Rhea" id="RHEA-COMP:11688"/>
        <dbReference type="ChEBI" id="CHEBI:15378"/>
        <dbReference type="ChEBI" id="CHEBI:46858"/>
        <dbReference type="ChEBI" id="CHEBI:58339"/>
        <dbReference type="ChEBI" id="CHEBI:58343"/>
        <dbReference type="ChEBI" id="CHEBI:65286"/>
        <dbReference type="EC" id="2.8.2.20"/>
    </reaction>
</comment>
<evidence type="ECO:0000256" key="4">
    <source>
        <dbReference type="ARBA" id="ARBA00048460"/>
    </source>
</evidence>
<dbReference type="InterPro" id="IPR019734">
    <property type="entry name" value="TPR_rpt"/>
</dbReference>
<feature type="compositionally biased region" description="Acidic residues" evidence="6">
    <location>
        <begin position="518"/>
        <end position="530"/>
    </location>
</feature>
<keyword evidence="3" id="KW-0808">Transferase</keyword>
<proteinExistence type="inferred from homology"/>
<keyword evidence="5" id="KW-0802">TPR repeat</keyword>
<accession>A0AAD7U8R0</accession>
<feature type="region of interest" description="Disordered" evidence="6">
    <location>
        <begin position="510"/>
        <end position="530"/>
    </location>
</feature>
<evidence type="ECO:0000256" key="2">
    <source>
        <dbReference type="ARBA" id="ARBA00013262"/>
    </source>
</evidence>
<dbReference type="SUPFAM" id="SSF52540">
    <property type="entry name" value="P-loop containing nucleoside triphosphate hydrolases"/>
    <property type="match status" value="1"/>
</dbReference>
<dbReference type="EMBL" id="JAQMWT010000524">
    <property type="protein sequence ID" value="KAJ8600332.1"/>
    <property type="molecule type" value="Genomic_DNA"/>
</dbReference>
<dbReference type="Proteomes" id="UP001230188">
    <property type="component" value="Unassembled WGS sequence"/>
</dbReference>
<protein>
    <recommendedName>
        <fullName evidence="2">protein-tyrosine sulfotransferase</fullName>
        <ecNumber evidence="2">2.8.2.20</ecNumber>
    </recommendedName>
</protein>
<dbReference type="Pfam" id="PF13469">
    <property type="entry name" value="Sulfotransfer_3"/>
    <property type="match status" value="1"/>
</dbReference>
<sequence>MAKKPRRPPPKSRRHHHHRNLLLLRYWRTPLVVAIVAAAAATLGVWRRPKPKEEEKAPPRRRRPEVAGAQWATLMAMGDAAYGAGKFEEAVSSYREALRLAPQLAAAHANLASALSRLDRVDEALDAAREGFFVSSLDSEERAAVLVNMGTALVRKRRVLEAWEAFEAARRENNESLEARHYASRTATSLGFLDSALSAAREAVGLDNTHEPSWLLLAAMGEENVPEDRLFATFEAKRKKDEDAAWRAIVEANERVERRKEPPATVVARAIVEMFPSPPAEPCDRGIVFLVGPPRAGRTLLHAALSRHPDVSTDGHVRTLLNDAIADLGPTAAARNKTLLKAYLDDMPPGRRFAIDANLVNIWWLGVLAELLGGKLRIVLLDRAFEPLAFSCFKTHFSSSSSGFDWAYDPRALSDRLAAINLLSDHWRRVFPRATITTLNFDDFLSHPEPTLRRLLAWLELDWDPSCLEPHKAEVPLDTPAALAVRTPGFRPPNSWQPYANRLARLMANDADHHPKVDDDDDDDDDNNIV</sequence>
<dbReference type="Gene3D" id="1.25.40.10">
    <property type="entry name" value="Tetratricopeptide repeat domain"/>
    <property type="match status" value="2"/>
</dbReference>
<evidence type="ECO:0000256" key="3">
    <source>
        <dbReference type="ARBA" id="ARBA00022679"/>
    </source>
</evidence>
<dbReference type="PANTHER" id="PTHR12788:SF10">
    <property type="entry name" value="PROTEIN-TYROSINE SULFOTRANSFERASE"/>
    <property type="match status" value="1"/>
</dbReference>
<dbReference type="GO" id="GO:0005794">
    <property type="term" value="C:Golgi apparatus"/>
    <property type="evidence" value="ECO:0007669"/>
    <property type="project" value="TreeGrafter"/>
</dbReference>
<organism evidence="7 8">
    <name type="scientific">Chrysophaeum taylorii</name>
    <dbReference type="NCBI Taxonomy" id="2483200"/>
    <lineage>
        <taxon>Eukaryota</taxon>
        <taxon>Sar</taxon>
        <taxon>Stramenopiles</taxon>
        <taxon>Ochrophyta</taxon>
        <taxon>Pelagophyceae</taxon>
        <taxon>Pelagomonadales</taxon>
        <taxon>Pelagomonadaceae</taxon>
        <taxon>Chrysophaeum</taxon>
    </lineage>
</organism>
<evidence type="ECO:0000313" key="8">
    <source>
        <dbReference type="Proteomes" id="UP001230188"/>
    </source>
</evidence>
<evidence type="ECO:0000313" key="7">
    <source>
        <dbReference type="EMBL" id="KAJ8600332.1"/>
    </source>
</evidence>
<dbReference type="PROSITE" id="PS50005">
    <property type="entry name" value="TPR"/>
    <property type="match status" value="1"/>
</dbReference>
<dbReference type="Pfam" id="PF13414">
    <property type="entry name" value="TPR_11"/>
    <property type="match status" value="1"/>
</dbReference>
<comment type="caution">
    <text evidence="7">The sequence shown here is derived from an EMBL/GenBank/DDBJ whole genome shotgun (WGS) entry which is preliminary data.</text>
</comment>
<dbReference type="SUPFAM" id="SSF48452">
    <property type="entry name" value="TPR-like"/>
    <property type="match status" value="1"/>
</dbReference>
<name>A0AAD7U8R0_9STRA</name>
<dbReference type="InterPro" id="IPR026634">
    <property type="entry name" value="TPST-like"/>
</dbReference>
<dbReference type="InterPro" id="IPR011990">
    <property type="entry name" value="TPR-like_helical_dom_sf"/>
</dbReference>
<feature type="repeat" description="TPR" evidence="5">
    <location>
        <begin position="71"/>
        <end position="104"/>
    </location>
</feature>
<comment type="similarity">
    <text evidence="1">Belongs to the protein sulfotransferase family.</text>
</comment>
<dbReference type="Gene3D" id="3.40.50.300">
    <property type="entry name" value="P-loop containing nucleotide triphosphate hydrolases"/>
    <property type="match status" value="1"/>
</dbReference>
<evidence type="ECO:0000256" key="5">
    <source>
        <dbReference type="PROSITE-ProRule" id="PRU00339"/>
    </source>
</evidence>